<keyword evidence="2" id="KW-1185">Reference proteome</keyword>
<name>A0ACC0NBG3_RHOML</name>
<comment type="caution">
    <text evidence="1">The sequence shown here is derived from an EMBL/GenBank/DDBJ whole genome shotgun (WGS) entry which is preliminary data.</text>
</comment>
<evidence type="ECO:0000313" key="2">
    <source>
        <dbReference type="Proteomes" id="UP001062846"/>
    </source>
</evidence>
<evidence type="ECO:0000313" key="1">
    <source>
        <dbReference type="EMBL" id="KAI8550668.1"/>
    </source>
</evidence>
<reference evidence="1" key="1">
    <citation type="submission" date="2022-02" db="EMBL/GenBank/DDBJ databases">
        <title>Plant Genome Project.</title>
        <authorList>
            <person name="Zhang R.-G."/>
        </authorList>
    </citation>
    <scope>NUCLEOTIDE SEQUENCE</scope>
    <source>
        <strain evidence="1">AT1</strain>
    </source>
</reference>
<dbReference type="EMBL" id="CM046393">
    <property type="protein sequence ID" value="KAI8550668.1"/>
    <property type="molecule type" value="Genomic_DNA"/>
</dbReference>
<gene>
    <name evidence="1" type="ORF">RHMOL_Rhmol06G0125500</name>
</gene>
<organism evidence="1 2">
    <name type="scientific">Rhododendron molle</name>
    <name type="common">Chinese azalea</name>
    <name type="synonym">Azalea mollis</name>
    <dbReference type="NCBI Taxonomy" id="49168"/>
    <lineage>
        <taxon>Eukaryota</taxon>
        <taxon>Viridiplantae</taxon>
        <taxon>Streptophyta</taxon>
        <taxon>Embryophyta</taxon>
        <taxon>Tracheophyta</taxon>
        <taxon>Spermatophyta</taxon>
        <taxon>Magnoliopsida</taxon>
        <taxon>eudicotyledons</taxon>
        <taxon>Gunneridae</taxon>
        <taxon>Pentapetalae</taxon>
        <taxon>asterids</taxon>
        <taxon>Ericales</taxon>
        <taxon>Ericaceae</taxon>
        <taxon>Ericoideae</taxon>
        <taxon>Rhodoreae</taxon>
        <taxon>Rhododendron</taxon>
    </lineage>
</organism>
<proteinExistence type="predicted"/>
<protein>
    <submittedName>
        <fullName evidence="1">Uncharacterized protein</fullName>
    </submittedName>
</protein>
<sequence>MVDSAGGEVRRFWVPEMRIEKESSEPYVRDEVVAAIAGSEMPSCGVGSSSSLEPKGLG</sequence>
<accession>A0ACC0NBG3</accession>
<dbReference type="Proteomes" id="UP001062846">
    <property type="component" value="Chromosome 6"/>
</dbReference>